<organism evidence="1 2">
    <name type="scientific">Avena sativa</name>
    <name type="common">Oat</name>
    <dbReference type="NCBI Taxonomy" id="4498"/>
    <lineage>
        <taxon>Eukaryota</taxon>
        <taxon>Viridiplantae</taxon>
        <taxon>Streptophyta</taxon>
        <taxon>Embryophyta</taxon>
        <taxon>Tracheophyta</taxon>
        <taxon>Spermatophyta</taxon>
        <taxon>Magnoliopsida</taxon>
        <taxon>Liliopsida</taxon>
        <taxon>Poales</taxon>
        <taxon>Poaceae</taxon>
        <taxon>BOP clade</taxon>
        <taxon>Pooideae</taxon>
        <taxon>Poodae</taxon>
        <taxon>Poeae</taxon>
        <taxon>Poeae Chloroplast Group 1 (Aveneae type)</taxon>
        <taxon>Aveninae</taxon>
        <taxon>Avena</taxon>
    </lineage>
</organism>
<reference evidence="1" key="2">
    <citation type="submission" date="2025-09" db="UniProtKB">
        <authorList>
            <consortium name="EnsemblPlants"/>
        </authorList>
    </citation>
    <scope>IDENTIFICATION</scope>
</reference>
<evidence type="ECO:0000313" key="2">
    <source>
        <dbReference type="Proteomes" id="UP001732700"/>
    </source>
</evidence>
<evidence type="ECO:0000313" key="1">
    <source>
        <dbReference type="EnsemblPlants" id="AVESA.00010b.r2.1CG0078490.2.CDS"/>
    </source>
</evidence>
<reference evidence="1" key="1">
    <citation type="submission" date="2021-05" db="EMBL/GenBank/DDBJ databases">
        <authorList>
            <person name="Scholz U."/>
            <person name="Mascher M."/>
            <person name="Fiebig A."/>
        </authorList>
    </citation>
    <scope>NUCLEOTIDE SEQUENCE [LARGE SCALE GENOMIC DNA]</scope>
</reference>
<name>A0ACD5TL48_AVESA</name>
<dbReference type="Proteomes" id="UP001732700">
    <property type="component" value="Chromosome 1C"/>
</dbReference>
<keyword evidence="2" id="KW-1185">Reference proteome</keyword>
<dbReference type="EnsemblPlants" id="AVESA.00010b.r2.1CG0078490.2">
    <property type="protein sequence ID" value="AVESA.00010b.r2.1CG0078490.2.CDS"/>
    <property type="gene ID" value="AVESA.00010b.r2.1CG0078490"/>
</dbReference>
<proteinExistence type="predicted"/>
<accession>A0ACD5TL48</accession>
<protein>
    <submittedName>
        <fullName evidence="1">Uncharacterized protein</fullName>
    </submittedName>
</protein>
<sequence length="1104" mass="121675">MAAPNPGGGHAVSGPGGKRGLAGGGGGAGAEADEVDLGLDDLDFCGSSNPPARTSLFPSAAAAVAEVWKARPTDSHCWTSSLGGVDLDDDIWEVRFSLDGIDNLERKISESDMTYMNLLALIETEGYGRDSSMYFVRERGIGTAGMELIDSLAKVKSMLELFDSEKTVSITVIKAGGGLAAGINIPDVQEQLPISQDGEQVVFSVDVQGVLYDSQQISDSEYLYLPTQQSQKQIVPVGAGDDYVLTQQLNIPVLPIDSEEEPDLFGEESESDDSECIIQPENGGSNPESSGMKPKKGAPAEQFPNYIPSSPEGSGDYEDMLSGDDDHHEPVSFVLPKGVKSRAKKRAPRMWYDEHRASPESQLCLNMCFVDMAQFRRAVQQLHIAQLRNYFLHRNNPDRVIVKCDEDGCQFYMVGSQIGQEKTVCLRKFMDNHTCAPAGEGCKISAKWVAKICEEAIRIDTTTKVDTIIENAKLKYGVAVPKTMAYRAKNEAVRIVLGDHVEQYKRLRDYLQTVLDTNSGSRCIVTTKTLAEHPSKNPRFHGMFMALGASIQGFLNGCRPFIGLDGCHVKTTTGQQILAATGRDGNNNIYPIAFGLVDKEDKASWTWFLTQLKYALGGDSGRFGYYTIISDRQKGLLNAINRVFPNSPQRFCWRHIYANFQTAGFRGEELKKIMDNAAYSHTKHGFDEAMELLKAESEAAYDWLCKIPVECWALHAMDTNCKTDLIVNNLSEVFNKQILDVRGKPVRTLFEGIRTKIMVKHESKRTGAAHAWWEITPTYYEILEENKKWSRPMSAKKSVDQLWQVSRSENRSYAVHLGNKTCGCRRWDMSGIPCSHAISAIYKSRQQPEAFVNDFFKKPMYLEAYNPPVYPVPGEDLWTKTQYPDIDPPVFKVELGRKEYKRRKGKFEPPQPKVHIRMATITCSNCKLAGHRYTNCTQPLKPGLSIRKNQHQPSEDSTAASTSRAPTAPRAASTSSTRAPTPPTPAPRPAPTPSEPAATRAPAKRSASAPTAPPIRPAKRRAAPTPPEPTAPIPPATRAPTATPVVTRAPTPARRPPTPTPAATRPPTPTPASRSGRTVKMTPKMAGYFNAGKHGSYKQRPAEQ</sequence>